<comment type="caution">
    <text evidence="1">The sequence shown here is derived from an EMBL/GenBank/DDBJ whole genome shotgun (WGS) entry which is preliminary data.</text>
</comment>
<dbReference type="EMBL" id="CATNWA010015326">
    <property type="protein sequence ID" value="CAI9581959.1"/>
    <property type="molecule type" value="Genomic_DNA"/>
</dbReference>
<protein>
    <submittedName>
        <fullName evidence="1">Uncharacterized protein</fullName>
    </submittedName>
</protein>
<evidence type="ECO:0000313" key="2">
    <source>
        <dbReference type="Proteomes" id="UP001162483"/>
    </source>
</evidence>
<proteinExistence type="predicted"/>
<evidence type="ECO:0000313" key="1">
    <source>
        <dbReference type="EMBL" id="CAI9581959.1"/>
    </source>
</evidence>
<dbReference type="Proteomes" id="UP001162483">
    <property type="component" value="Unassembled WGS sequence"/>
</dbReference>
<sequence length="105" mass="11532">MVILTLGGNFLTSTDISSDTNTVISANKKHLHCSNDTGQEGVNIWGDQRVKCVLFHIMCCVFYKGDMLLCISLRRETCYLHTGFSPVSFTWQSLGAGGESPAGIW</sequence>
<reference evidence="1" key="1">
    <citation type="submission" date="2023-05" db="EMBL/GenBank/DDBJ databases">
        <authorList>
            <person name="Stuckert A."/>
        </authorList>
    </citation>
    <scope>NUCLEOTIDE SEQUENCE</scope>
</reference>
<keyword evidence="2" id="KW-1185">Reference proteome</keyword>
<organism evidence="1 2">
    <name type="scientific">Staurois parvus</name>
    <dbReference type="NCBI Taxonomy" id="386267"/>
    <lineage>
        <taxon>Eukaryota</taxon>
        <taxon>Metazoa</taxon>
        <taxon>Chordata</taxon>
        <taxon>Craniata</taxon>
        <taxon>Vertebrata</taxon>
        <taxon>Euteleostomi</taxon>
        <taxon>Amphibia</taxon>
        <taxon>Batrachia</taxon>
        <taxon>Anura</taxon>
        <taxon>Neobatrachia</taxon>
        <taxon>Ranoidea</taxon>
        <taxon>Ranidae</taxon>
        <taxon>Staurois</taxon>
    </lineage>
</organism>
<gene>
    <name evidence="1" type="ORF">SPARVUS_LOCUS9575013</name>
</gene>
<accession>A0ABN9ECM0</accession>
<name>A0ABN9ECM0_9NEOB</name>